<keyword evidence="1" id="KW-0812">Transmembrane</keyword>
<proteinExistence type="predicted"/>
<dbReference type="AlphaFoldDB" id="A0A2J6TNP1"/>
<dbReference type="PANTHER" id="PTHR34502:SF5">
    <property type="entry name" value="DUF6594 DOMAIN-CONTAINING PROTEIN"/>
    <property type="match status" value="1"/>
</dbReference>
<accession>A0A2J6TNP1</accession>
<dbReference type="InParanoid" id="A0A2J6TNP1"/>
<evidence type="ECO:0000256" key="1">
    <source>
        <dbReference type="SAM" id="Phobius"/>
    </source>
</evidence>
<gene>
    <name evidence="3" type="ORF">K444DRAFT_625298</name>
</gene>
<feature type="transmembrane region" description="Helical" evidence="1">
    <location>
        <begin position="261"/>
        <end position="279"/>
    </location>
</feature>
<evidence type="ECO:0000259" key="2">
    <source>
        <dbReference type="Pfam" id="PF20237"/>
    </source>
</evidence>
<organism evidence="3 4">
    <name type="scientific">Hyaloscypha bicolor E</name>
    <dbReference type="NCBI Taxonomy" id="1095630"/>
    <lineage>
        <taxon>Eukaryota</taxon>
        <taxon>Fungi</taxon>
        <taxon>Dikarya</taxon>
        <taxon>Ascomycota</taxon>
        <taxon>Pezizomycotina</taxon>
        <taxon>Leotiomycetes</taxon>
        <taxon>Helotiales</taxon>
        <taxon>Hyaloscyphaceae</taxon>
        <taxon>Hyaloscypha</taxon>
        <taxon>Hyaloscypha bicolor</taxon>
    </lineage>
</organism>
<dbReference type="Proteomes" id="UP000235371">
    <property type="component" value="Unassembled WGS sequence"/>
</dbReference>
<dbReference type="PANTHER" id="PTHR34502">
    <property type="entry name" value="DUF6594 DOMAIN-CONTAINING PROTEIN-RELATED"/>
    <property type="match status" value="1"/>
</dbReference>
<dbReference type="RefSeq" id="XP_024741536.1">
    <property type="nucleotide sequence ID" value="XM_024882510.1"/>
</dbReference>
<dbReference type="GeneID" id="36590587"/>
<dbReference type="STRING" id="1095630.A0A2J6TNP1"/>
<keyword evidence="4" id="KW-1185">Reference proteome</keyword>
<name>A0A2J6TNP1_9HELO</name>
<dbReference type="InterPro" id="IPR046529">
    <property type="entry name" value="DUF6594"/>
</dbReference>
<evidence type="ECO:0000313" key="4">
    <source>
        <dbReference type="Proteomes" id="UP000235371"/>
    </source>
</evidence>
<sequence length="292" mass="33284">MDNPTSRPVEGYPRLACHMAQYSENAVFRRFSSLGTRNLLYLQAELVHLEQKLCRLEAADSASSEGRRATYSKDWYWLNDSPEENDEQLKIVLSIRSKLKEYCKRVKLASITMQLMLGLDDTIVQQSVINRLAKPDNHDLRELQDWLERQAYGNLALIGADSETWGRLHQPINSHADLLTLNSIGCEDSFSRWFSRKFIAWFCHTFRHRPLNSGDLESGIVSYSSRTIERYTSFVTTIVASLLPILSTVVLFCVPSMKLRLGIIVLFTLIFAACISSFTSTKRGEIFIATST</sequence>
<feature type="domain" description="DUF6594" evidence="2">
    <location>
        <begin position="12"/>
        <end position="291"/>
    </location>
</feature>
<keyword evidence="1" id="KW-0472">Membrane</keyword>
<protein>
    <recommendedName>
        <fullName evidence="2">DUF6594 domain-containing protein</fullName>
    </recommendedName>
</protein>
<feature type="transmembrane region" description="Helical" evidence="1">
    <location>
        <begin position="231"/>
        <end position="254"/>
    </location>
</feature>
<dbReference type="OrthoDB" id="5342093at2759"/>
<evidence type="ECO:0000313" key="3">
    <source>
        <dbReference type="EMBL" id="PMD64632.1"/>
    </source>
</evidence>
<reference evidence="3 4" key="1">
    <citation type="submission" date="2016-04" db="EMBL/GenBank/DDBJ databases">
        <title>A degradative enzymes factory behind the ericoid mycorrhizal symbiosis.</title>
        <authorList>
            <consortium name="DOE Joint Genome Institute"/>
            <person name="Martino E."/>
            <person name="Morin E."/>
            <person name="Grelet G."/>
            <person name="Kuo A."/>
            <person name="Kohler A."/>
            <person name="Daghino S."/>
            <person name="Barry K."/>
            <person name="Choi C."/>
            <person name="Cichocki N."/>
            <person name="Clum A."/>
            <person name="Copeland A."/>
            <person name="Hainaut M."/>
            <person name="Haridas S."/>
            <person name="Labutti K."/>
            <person name="Lindquist E."/>
            <person name="Lipzen A."/>
            <person name="Khouja H.-R."/>
            <person name="Murat C."/>
            <person name="Ohm R."/>
            <person name="Olson A."/>
            <person name="Spatafora J."/>
            <person name="Veneault-Fourrey C."/>
            <person name="Henrissat B."/>
            <person name="Grigoriev I."/>
            <person name="Martin F."/>
            <person name="Perotto S."/>
        </authorList>
    </citation>
    <scope>NUCLEOTIDE SEQUENCE [LARGE SCALE GENOMIC DNA]</scope>
    <source>
        <strain evidence="3 4">E</strain>
    </source>
</reference>
<keyword evidence="1" id="KW-1133">Transmembrane helix</keyword>
<dbReference type="Pfam" id="PF20237">
    <property type="entry name" value="DUF6594"/>
    <property type="match status" value="1"/>
</dbReference>
<dbReference type="EMBL" id="KZ613747">
    <property type="protein sequence ID" value="PMD64632.1"/>
    <property type="molecule type" value="Genomic_DNA"/>
</dbReference>